<dbReference type="EMBL" id="JAGGLU010000009">
    <property type="protein sequence ID" value="MBP2058386.1"/>
    <property type="molecule type" value="Genomic_DNA"/>
</dbReference>
<dbReference type="InterPro" id="IPR010982">
    <property type="entry name" value="Lambda_DNA-bd_dom_sf"/>
</dbReference>
<accession>A0ABS4MFB9</accession>
<organism evidence="5 6">
    <name type="scientific">Lactobacillus colini</name>
    <dbReference type="NCBI Taxonomy" id="1819254"/>
    <lineage>
        <taxon>Bacteria</taxon>
        <taxon>Bacillati</taxon>
        <taxon>Bacillota</taxon>
        <taxon>Bacilli</taxon>
        <taxon>Lactobacillales</taxon>
        <taxon>Lactobacillaceae</taxon>
        <taxon>Lactobacillus</taxon>
    </lineage>
</organism>
<dbReference type="SMART" id="SM00354">
    <property type="entry name" value="HTH_LACI"/>
    <property type="match status" value="1"/>
</dbReference>
<dbReference type="InterPro" id="IPR028082">
    <property type="entry name" value="Peripla_BP_I"/>
</dbReference>
<evidence type="ECO:0000313" key="5">
    <source>
        <dbReference type="EMBL" id="MBP2058386.1"/>
    </source>
</evidence>
<protein>
    <submittedName>
        <fullName evidence="5">LacI family transcriptional regulator</fullName>
    </submittedName>
</protein>
<name>A0ABS4MFB9_9LACO</name>
<keyword evidence="2" id="KW-0238">DNA-binding</keyword>
<keyword evidence="3" id="KW-0804">Transcription</keyword>
<comment type="caution">
    <text evidence="5">The sequence shown here is derived from an EMBL/GenBank/DDBJ whole genome shotgun (WGS) entry which is preliminary data.</text>
</comment>
<evidence type="ECO:0000256" key="2">
    <source>
        <dbReference type="ARBA" id="ARBA00023125"/>
    </source>
</evidence>
<dbReference type="InterPro" id="IPR046335">
    <property type="entry name" value="LacI/GalR-like_sensor"/>
</dbReference>
<feature type="domain" description="HTH lacI-type" evidence="4">
    <location>
        <begin position="2"/>
        <end position="47"/>
    </location>
</feature>
<dbReference type="InterPro" id="IPR000843">
    <property type="entry name" value="HTH_LacI"/>
</dbReference>
<dbReference type="Pfam" id="PF13377">
    <property type="entry name" value="Peripla_BP_3"/>
    <property type="match status" value="1"/>
</dbReference>
<dbReference type="SUPFAM" id="SSF53822">
    <property type="entry name" value="Periplasmic binding protein-like I"/>
    <property type="match status" value="1"/>
</dbReference>
<evidence type="ECO:0000256" key="3">
    <source>
        <dbReference type="ARBA" id="ARBA00023163"/>
    </source>
</evidence>
<dbReference type="Proteomes" id="UP001519292">
    <property type="component" value="Unassembled WGS sequence"/>
</dbReference>
<dbReference type="Gene3D" id="3.40.50.2300">
    <property type="match status" value="2"/>
</dbReference>
<dbReference type="SUPFAM" id="SSF47413">
    <property type="entry name" value="lambda repressor-like DNA-binding domains"/>
    <property type="match status" value="1"/>
</dbReference>
<dbReference type="Gene3D" id="1.10.260.40">
    <property type="entry name" value="lambda repressor-like DNA-binding domains"/>
    <property type="match status" value="1"/>
</dbReference>
<evidence type="ECO:0000256" key="1">
    <source>
        <dbReference type="ARBA" id="ARBA00023015"/>
    </source>
</evidence>
<reference evidence="5 6" key="1">
    <citation type="submission" date="2021-03" db="EMBL/GenBank/DDBJ databases">
        <title>Genomic Encyclopedia of Type Strains, Phase IV (KMG-IV): sequencing the most valuable type-strain genomes for metagenomic binning, comparative biology and taxonomic classification.</title>
        <authorList>
            <person name="Goeker M."/>
        </authorList>
    </citation>
    <scope>NUCLEOTIDE SEQUENCE [LARGE SCALE GENOMIC DNA]</scope>
    <source>
        <strain evidence="5 6">DSM 101872</strain>
    </source>
</reference>
<evidence type="ECO:0000313" key="6">
    <source>
        <dbReference type="Proteomes" id="UP001519292"/>
    </source>
</evidence>
<sequence length="329" mass="36198">MATIKDIATKSGYSPATVSRVLNNDSNLSVTASTRNKIMQVASELEYWQTHKKQRKNNFTVGFLYQVSGKEQLEDAYFASLKSRIVEAAKSENINLIRVESVDELIDKASKLQGFIAVDEERMDHAQLLKLSHVLPSGVFIDSNPMPGVFDSVKPNLVLTVRDAVKRMLEAGYKSIGFIGANKPDYDQTSPEDVRATVFKEEMSLHPEVAASVLVDGVFSVENGYKLGKQMLQSSLPQGLIIASDTLSVGVLQAFNEKKVSIPGDTQILSINNLGIANYVSPPLSSYNVDQETLSNMGLMLLKDAIINPARPKVEMNVNTNLVIRKSFI</sequence>
<gene>
    <name evidence="5" type="ORF">J2Z60_001565</name>
</gene>
<dbReference type="CDD" id="cd01392">
    <property type="entry name" value="HTH_LacI"/>
    <property type="match status" value="1"/>
</dbReference>
<dbReference type="RefSeq" id="WP_209687126.1">
    <property type="nucleotide sequence ID" value="NZ_JAGGLU010000009.1"/>
</dbReference>
<dbReference type="CDD" id="cd01544">
    <property type="entry name" value="PBP1_GalR"/>
    <property type="match status" value="1"/>
</dbReference>
<keyword evidence="1" id="KW-0805">Transcription regulation</keyword>
<evidence type="ECO:0000259" key="4">
    <source>
        <dbReference type="PROSITE" id="PS50932"/>
    </source>
</evidence>
<keyword evidence="6" id="KW-1185">Reference proteome</keyword>
<dbReference type="PROSITE" id="PS50932">
    <property type="entry name" value="HTH_LACI_2"/>
    <property type="match status" value="1"/>
</dbReference>
<proteinExistence type="predicted"/>
<dbReference type="Pfam" id="PF00356">
    <property type="entry name" value="LacI"/>
    <property type="match status" value="1"/>
</dbReference>
<dbReference type="PANTHER" id="PTHR30146">
    <property type="entry name" value="LACI-RELATED TRANSCRIPTIONAL REPRESSOR"/>
    <property type="match status" value="1"/>
</dbReference>
<dbReference type="PANTHER" id="PTHR30146:SF149">
    <property type="entry name" value="HTH-TYPE TRANSCRIPTIONAL REGULATOR EBGR"/>
    <property type="match status" value="1"/>
</dbReference>